<feature type="compositionally biased region" description="Acidic residues" evidence="6">
    <location>
        <begin position="474"/>
        <end position="483"/>
    </location>
</feature>
<evidence type="ECO:0000256" key="5">
    <source>
        <dbReference type="ARBA" id="ARBA00093637"/>
    </source>
</evidence>
<keyword evidence="8" id="KW-0489">Methyltransferase</keyword>
<dbReference type="InterPro" id="IPR027266">
    <property type="entry name" value="TrmE/GcvT-like"/>
</dbReference>
<dbReference type="Gene3D" id="3.30.1360.120">
    <property type="entry name" value="Probable tRNA modification gtpase trme, domain 1"/>
    <property type="match status" value="2"/>
</dbReference>
<dbReference type="InterPro" id="IPR017703">
    <property type="entry name" value="YgfZ/GCV_T_CS"/>
</dbReference>
<dbReference type="Proteomes" id="UP000799437">
    <property type="component" value="Unassembled WGS sequence"/>
</dbReference>
<comment type="similarity">
    <text evidence="4">Belongs to the GcvT family. CAF17/IBA57 subfamily.</text>
</comment>
<comment type="subcellular location">
    <subcellularLocation>
        <location evidence="1">Mitochondrion matrix</location>
    </subcellularLocation>
</comment>
<evidence type="ECO:0000259" key="7">
    <source>
        <dbReference type="Pfam" id="PF25455"/>
    </source>
</evidence>
<evidence type="ECO:0000256" key="1">
    <source>
        <dbReference type="ARBA" id="ARBA00004305"/>
    </source>
</evidence>
<dbReference type="PANTHER" id="PTHR22602:SF0">
    <property type="entry name" value="TRANSFERASE CAF17, MITOCHONDRIAL-RELATED"/>
    <property type="match status" value="1"/>
</dbReference>
<protein>
    <recommendedName>
        <fullName evidence="5">Iron-sulfur cluster assembly factor IBA57 homolog, mitochondrial</fullName>
    </recommendedName>
</protein>
<keyword evidence="2" id="KW-0809">Transit peptide</keyword>
<dbReference type="PANTHER" id="PTHR22602">
    <property type="entry name" value="TRANSFERASE CAF17, MITOCHONDRIAL-RELATED"/>
    <property type="match status" value="1"/>
</dbReference>
<evidence type="ECO:0000256" key="6">
    <source>
        <dbReference type="SAM" id="MobiDB-lite"/>
    </source>
</evidence>
<evidence type="ECO:0000256" key="2">
    <source>
        <dbReference type="ARBA" id="ARBA00022946"/>
    </source>
</evidence>
<dbReference type="GeneID" id="54490836"/>
<dbReference type="NCBIfam" id="TIGR03317">
    <property type="entry name" value="ygfZ_signature"/>
    <property type="match status" value="1"/>
</dbReference>
<dbReference type="RefSeq" id="XP_033605004.1">
    <property type="nucleotide sequence ID" value="XM_033749782.1"/>
</dbReference>
<organism evidence="8 9">
    <name type="scientific">Pseudovirgaria hyperparasitica</name>
    <dbReference type="NCBI Taxonomy" id="470096"/>
    <lineage>
        <taxon>Eukaryota</taxon>
        <taxon>Fungi</taxon>
        <taxon>Dikarya</taxon>
        <taxon>Ascomycota</taxon>
        <taxon>Pezizomycotina</taxon>
        <taxon>Dothideomycetes</taxon>
        <taxon>Dothideomycetes incertae sedis</taxon>
        <taxon>Acrospermales</taxon>
        <taxon>Acrospermaceae</taxon>
        <taxon>Pseudovirgaria</taxon>
    </lineage>
</organism>
<evidence type="ECO:0000313" key="9">
    <source>
        <dbReference type="Proteomes" id="UP000799437"/>
    </source>
</evidence>
<feature type="compositionally biased region" description="Low complexity" evidence="6">
    <location>
        <begin position="79"/>
        <end position="95"/>
    </location>
</feature>
<dbReference type="GO" id="GO:0032259">
    <property type="term" value="P:methylation"/>
    <property type="evidence" value="ECO:0007669"/>
    <property type="project" value="UniProtKB-KW"/>
</dbReference>
<dbReference type="Pfam" id="PF25455">
    <property type="entry name" value="Beta-barrel_CAF17_C"/>
    <property type="match status" value="1"/>
</dbReference>
<dbReference type="GO" id="GO:0016226">
    <property type="term" value="P:iron-sulfur cluster assembly"/>
    <property type="evidence" value="ECO:0007669"/>
    <property type="project" value="TreeGrafter"/>
</dbReference>
<name>A0A6A6WID0_9PEZI</name>
<dbReference type="EMBL" id="ML996565">
    <property type="protein sequence ID" value="KAF2762553.1"/>
    <property type="molecule type" value="Genomic_DNA"/>
</dbReference>
<feature type="region of interest" description="Disordered" evidence="6">
    <location>
        <begin position="41"/>
        <end position="96"/>
    </location>
</feature>
<sequence length="483" mass="53199">MSLSLSSAAICNRCLCQQAARRFLTAHGRRSLSFVPYNADTLSPQAKSTRPRRRAQTTNGVLPARRFSRRSALREDGVPSPQSLPQSQSPARPLPTEYRSEGFVHLHHRRLISITGRDTAKFLQGLVTANIKPEGLFEHGLVYTAFLNAQGRLLADVLLHPWPNDDGLGETLAQKRGDGASVFVEVDDASFETLLKHLRRHKLRSKINIEPVNPDDVAVYHMWSPTPPESTHQPSTSTSISTSPDPRFAAPGPSNHRCLRRRPDGQDEQTATVADYTLHRYIHGIPEGPTEIPPSAALPLESNIDLLAGIDFHKGCYVGQELTIRTKHTGVVRKRILPVLLSRSIESAPIDVDTLPRRYTSHLPSLDINPSSQDGGRNILAAPKADAKRRGRPTGKLLGAVGNIGLALCRLEKMTDLQVSAEAAEELMTEPVTQLADEEDVLGGPVYVKAVVPRYVRQGIEDAKSRKQRKSEDVCEEDDEDGN</sequence>
<keyword evidence="3" id="KW-0496">Mitochondrion</keyword>
<dbReference type="OrthoDB" id="191995at2759"/>
<dbReference type="AlphaFoldDB" id="A0A6A6WID0"/>
<feature type="domain" description="CAF17 C-terminal" evidence="7">
    <location>
        <begin position="333"/>
        <end position="423"/>
    </location>
</feature>
<evidence type="ECO:0000256" key="3">
    <source>
        <dbReference type="ARBA" id="ARBA00023128"/>
    </source>
</evidence>
<evidence type="ECO:0000256" key="4">
    <source>
        <dbReference type="ARBA" id="ARBA00093447"/>
    </source>
</evidence>
<feature type="region of interest" description="Disordered" evidence="6">
    <location>
        <begin position="459"/>
        <end position="483"/>
    </location>
</feature>
<gene>
    <name evidence="8" type="ORF">EJ05DRAFT_5876</name>
</gene>
<feature type="region of interest" description="Disordered" evidence="6">
    <location>
        <begin position="223"/>
        <end position="268"/>
    </location>
</feature>
<dbReference type="SUPFAM" id="SSF103025">
    <property type="entry name" value="Folate-binding domain"/>
    <property type="match status" value="1"/>
</dbReference>
<dbReference type="InterPro" id="IPR057460">
    <property type="entry name" value="CAF17_C"/>
</dbReference>
<dbReference type="GO" id="GO:0005759">
    <property type="term" value="C:mitochondrial matrix"/>
    <property type="evidence" value="ECO:0007669"/>
    <property type="project" value="UniProtKB-SubCell"/>
</dbReference>
<reference evidence="8" key="1">
    <citation type="journal article" date="2020" name="Stud. Mycol.">
        <title>101 Dothideomycetes genomes: a test case for predicting lifestyles and emergence of pathogens.</title>
        <authorList>
            <person name="Haridas S."/>
            <person name="Albert R."/>
            <person name="Binder M."/>
            <person name="Bloem J."/>
            <person name="Labutti K."/>
            <person name="Salamov A."/>
            <person name="Andreopoulos B."/>
            <person name="Baker S."/>
            <person name="Barry K."/>
            <person name="Bills G."/>
            <person name="Bluhm B."/>
            <person name="Cannon C."/>
            <person name="Castanera R."/>
            <person name="Culley D."/>
            <person name="Daum C."/>
            <person name="Ezra D."/>
            <person name="Gonzalez J."/>
            <person name="Henrissat B."/>
            <person name="Kuo A."/>
            <person name="Liang C."/>
            <person name="Lipzen A."/>
            <person name="Lutzoni F."/>
            <person name="Magnuson J."/>
            <person name="Mondo S."/>
            <person name="Nolan M."/>
            <person name="Ohm R."/>
            <person name="Pangilinan J."/>
            <person name="Park H.-J."/>
            <person name="Ramirez L."/>
            <person name="Alfaro M."/>
            <person name="Sun H."/>
            <person name="Tritt A."/>
            <person name="Yoshinaga Y."/>
            <person name="Zwiers L.-H."/>
            <person name="Turgeon B."/>
            <person name="Goodwin S."/>
            <person name="Spatafora J."/>
            <person name="Crous P."/>
            <person name="Grigoriev I."/>
        </authorList>
    </citation>
    <scope>NUCLEOTIDE SEQUENCE</scope>
    <source>
        <strain evidence="8">CBS 121739</strain>
    </source>
</reference>
<keyword evidence="8" id="KW-0808">Transferase</keyword>
<feature type="compositionally biased region" description="Low complexity" evidence="6">
    <location>
        <begin position="230"/>
        <end position="243"/>
    </location>
</feature>
<dbReference type="InterPro" id="IPR045179">
    <property type="entry name" value="YgfZ/GcvT"/>
</dbReference>
<accession>A0A6A6WID0</accession>
<evidence type="ECO:0000313" key="8">
    <source>
        <dbReference type="EMBL" id="KAF2762553.1"/>
    </source>
</evidence>
<keyword evidence="9" id="KW-1185">Reference proteome</keyword>
<dbReference type="GO" id="GO:0008168">
    <property type="term" value="F:methyltransferase activity"/>
    <property type="evidence" value="ECO:0007669"/>
    <property type="project" value="UniProtKB-KW"/>
</dbReference>
<proteinExistence type="inferred from homology"/>
<feature type="compositionally biased region" description="Basic and acidic residues" evidence="6">
    <location>
        <begin position="459"/>
        <end position="473"/>
    </location>
</feature>